<evidence type="ECO:0000256" key="1">
    <source>
        <dbReference type="ARBA" id="ARBA00022679"/>
    </source>
</evidence>
<dbReference type="EC" id="2.7.11.1" evidence="8"/>
<evidence type="ECO:0000313" key="9">
    <source>
        <dbReference type="Proteomes" id="UP000316213"/>
    </source>
</evidence>
<dbReference type="InterPro" id="IPR017441">
    <property type="entry name" value="Protein_kinase_ATP_BS"/>
</dbReference>
<dbReference type="GO" id="GO:0140662">
    <property type="term" value="F:ATP-dependent protein folding chaperone"/>
    <property type="evidence" value="ECO:0007669"/>
    <property type="project" value="InterPro"/>
</dbReference>
<keyword evidence="1 8" id="KW-0808">Transferase</keyword>
<evidence type="ECO:0000256" key="4">
    <source>
        <dbReference type="ARBA" id="ARBA00022840"/>
    </source>
</evidence>
<name>A0A5C6A416_9BACT</name>
<feature type="domain" description="Protein kinase" evidence="7">
    <location>
        <begin position="81"/>
        <end position="384"/>
    </location>
</feature>
<dbReference type="InterPro" id="IPR013126">
    <property type="entry name" value="Hsp_70_fam"/>
</dbReference>
<reference evidence="8 9" key="1">
    <citation type="submission" date="2019-02" db="EMBL/GenBank/DDBJ databases">
        <title>Deep-cultivation of Planctomycetes and their phenomic and genomic characterization uncovers novel biology.</title>
        <authorList>
            <person name="Wiegand S."/>
            <person name="Jogler M."/>
            <person name="Boedeker C."/>
            <person name="Pinto D."/>
            <person name="Vollmers J."/>
            <person name="Rivas-Marin E."/>
            <person name="Kohn T."/>
            <person name="Peeters S.H."/>
            <person name="Heuer A."/>
            <person name="Rast P."/>
            <person name="Oberbeckmann S."/>
            <person name="Bunk B."/>
            <person name="Jeske O."/>
            <person name="Meyerdierks A."/>
            <person name="Storesund J.E."/>
            <person name="Kallscheuer N."/>
            <person name="Luecker S."/>
            <person name="Lage O.M."/>
            <person name="Pohl T."/>
            <person name="Merkel B.J."/>
            <person name="Hornburger P."/>
            <person name="Mueller R.-W."/>
            <person name="Bruemmer F."/>
            <person name="Labrenz M."/>
            <person name="Spormann A.M."/>
            <person name="Op Den Camp H."/>
            <person name="Overmann J."/>
            <person name="Amann R."/>
            <person name="Jetten M.S.M."/>
            <person name="Mascher T."/>
            <person name="Medema M.H."/>
            <person name="Devos D.P."/>
            <person name="Kaster A.-K."/>
            <person name="Ovreas L."/>
            <person name="Rohde M."/>
            <person name="Galperin M.Y."/>
            <person name="Jogler C."/>
        </authorList>
    </citation>
    <scope>NUCLEOTIDE SEQUENCE [LARGE SCALE GENOMIC DNA]</scope>
    <source>
        <strain evidence="8 9">Pla100</strain>
    </source>
</reference>
<dbReference type="InterPro" id="IPR043129">
    <property type="entry name" value="ATPase_NBD"/>
</dbReference>
<dbReference type="EMBL" id="SJPM01000008">
    <property type="protein sequence ID" value="TWT94150.1"/>
    <property type="molecule type" value="Genomic_DNA"/>
</dbReference>
<keyword evidence="4 5" id="KW-0067">ATP-binding</keyword>
<dbReference type="SUPFAM" id="SSF53067">
    <property type="entry name" value="Actin-like ATPase domain"/>
    <property type="match status" value="2"/>
</dbReference>
<organism evidence="8 9">
    <name type="scientific">Neorhodopirellula pilleata</name>
    <dbReference type="NCBI Taxonomy" id="2714738"/>
    <lineage>
        <taxon>Bacteria</taxon>
        <taxon>Pseudomonadati</taxon>
        <taxon>Planctomycetota</taxon>
        <taxon>Planctomycetia</taxon>
        <taxon>Pirellulales</taxon>
        <taxon>Pirellulaceae</taxon>
        <taxon>Neorhodopirellula</taxon>
    </lineage>
</organism>
<dbReference type="GO" id="GO:0004674">
    <property type="term" value="F:protein serine/threonine kinase activity"/>
    <property type="evidence" value="ECO:0007669"/>
    <property type="project" value="UniProtKB-EC"/>
</dbReference>
<protein>
    <submittedName>
        <fullName evidence="8">Serine/threonine-protein kinase PknB</fullName>
        <ecNumber evidence="8">2.7.11.1</ecNumber>
    </submittedName>
</protein>
<feature type="region of interest" description="Disordered" evidence="6">
    <location>
        <begin position="235"/>
        <end position="276"/>
    </location>
</feature>
<dbReference type="Pfam" id="PF00012">
    <property type="entry name" value="HSP70"/>
    <property type="match status" value="1"/>
</dbReference>
<dbReference type="Gene3D" id="3.30.420.40">
    <property type="match status" value="2"/>
</dbReference>
<dbReference type="GO" id="GO:0005524">
    <property type="term" value="F:ATP binding"/>
    <property type="evidence" value="ECO:0007669"/>
    <property type="project" value="UniProtKB-UniRule"/>
</dbReference>
<feature type="region of interest" description="Disordered" evidence="6">
    <location>
        <begin position="401"/>
        <end position="420"/>
    </location>
</feature>
<dbReference type="Proteomes" id="UP000316213">
    <property type="component" value="Unassembled WGS sequence"/>
</dbReference>
<proteinExistence type="predicted"/>
<dbReference type="OrthoDB" id="6111975at2"/>
<gene>
    <name evidence="8" type="primary">pknB_14</name>
    <name evidence="8" type="ORF">Pla100_37590</name>
</gene>
<dbReference type="Pfam" id="PF00069">
    <property type="entry name" value="Pkinase"/>
    <property type="match status" value="2"/>
</dbReference>
<dbReference type="InterPro" id="IPR000719">
    <property type="entry name" value="Prot_kinase_dom"/>
</dbReference>
<evidence type="ECO:0000256" key="5">
    <source>
        <dbReference type="PROSITE-ProRule" id="PRU10141"/>
    </source>
</evidence>
<comment type="caution">
    <text evidence="8">The sequence shown here is derived from an EMBL/GenBank/DDBJ whole genome shotgun (WGS) entry which is preliminary data.</text>
</comment>
<dbReference type="Gene3D" id="3.30.200.20">
    <property type="entry name" value="Phosphorylase Kinase, domain 1"/>
    <property type="match status" value="1"/>
</dbReference>
<feature type="compositionally biased region" description="Low complexity" evidence="6">
    <location>
        <begin position="256"/>
        <end position="265"/>
    </location>
</feature>
<keyword evidence="9" id="KW-1185">Reference proteome</keyword>
<dbReference type="SUPFAM" id="SSF56112">
    <property type="entry name" value="Protein kinase-like (PK-like)"/>
    <property type="match status" value="1"/>
</dbReference>
<dbReference type="AlphaFoldDB" id="A0A5C6A416"/>
<dbReference type="Gene3D" id="3.90.640.10">
    <property type="entry name" value="Actin, Chain A, domain 4"/>
    <property type="match status" value="1"/>
</dbReference>
<accession>A0A5C6A416</accession>
<evidence type="ECO:0000256" key="6">
    <source>
        <dbReference type="SAM" id="MobiDB-lite"/>
    </source>
</evidence>
<keyword evidence="2 5" id="KW-0547">Nucleotide-binding</keyword>
<feature type="binding site" evidence="5">
    <location>
        <position position="110"/>
    </location>
    <ligand>
        <name>ATP</name>
        <dbReference type="ChEBI" id="CHEBI:30616"/>
    </ligand>
</feature>
<feature type="region of interest" description="Disordered" evidence="6">
    <location>
        <begin position="1"/>
        <end position="44"/>
    </location>
</feature>
<dbReference type="PANTHER" id="PTHR43289:SF6">
    <property type="entry name" value="SERINE_THREONINE-PROTEIN KINASE NEKL-3"/>
    <property type="match status" value="1"/>
</dbReference>
<dbReference type="SUPFAM" id="SSF100920">
    <property type="entry name" value="Heat shock protein 70kD (HSP70), peptide-binding domain"/>
    <property type="match status" value="1"/>
</dbReference>
<evidence type="ECO:0000256" key="3">
    <source>
        <dbReference type="ARBA" id="ARBA00022777"/>
    </source>
</evidence>
<keyword evidence="3 8" id="KW-0418">Kinase</keyword>
<evidence type="ECO:0000259" key="7">
    <source>
        <dbReference type="PROSITE" id="PS50011"/>
    </source>
</evidence>
<dbReference type="Gene3D" id="1.10.510.10">
    <property type="entry name" value="Transferase(Phosphotransferase) domain 1"/>
    <property type="match status" value="1"/>
</dbReference>
<dbReference type="InterPro" id="IPR011009">
    <property type="entry name" value="Kinase-like_dom_sf"/>
</dbReference>
<dbReference type="InterPro" id="IPR029047">
    <property type="entry name" value="HSP70_peptide-bd_sf"/>
</dbReference>
<dbReference type="PANTHER" id="PTHR43289">
    <property type="entry name" value="MITOGEN-ACTIVATED PROTEIN KINASE KINASE KINASE 20-RELATED"/>
    <property type="match status" value="1"/>
</dbReference>
<evidence type="ECO:0000256" key="2">
    <source>
        <dbReference type="ARBA" id="ARBA00022741"/>
    </source>
</evidence>
<dbReference type="SMART" id="SM00220">
    <property type="entry name" value="S_TKc"/>
    <property type="match status" value="1"/>
</dbReference>
<dbReference type="PROSITE" id="PS00107">
    <property type="entry name" value="PROTEIN_KINASE_ATP"/>
    <property type="match status" value="1"/>
</dbReference>
<dbReference type="CDD" id="cd14014">
    <property type="entry name" value="STKc_PknB_like"/>
    <property type="match status" value="1"/>
</dbReference>
<feature type="compositionally biased region" description="Polar residues" evidence="6">
    <location>
        <begin position="404"/>
        <end position="420"/>
    </location>
</feature>
<sequence length="1009" mass="110064">MGANQSGSIEPESGDSWADVVQLSGTGEQTLAPDQHSSGDNDDSFAISSQFAIAADDGRKIAGQGSEDPDESRLPEFIGGYQIGKRLGSGGMGEVFMAVHRSMGRNVALKILPIRWLHRASSVDRFYEEIRAASRLMHPNIVTAFDAGQAEGIHFLAMEYVDGVTLSQAVAQEGPMSIGDATSAIRQAAFALHHAHTAGIIHRDVKPGNLMRSREGTIKLLDLGLARFSYQWHSAERSGEPGYPDVTSSDADRNADSSSVQDSSDPPSPGSSLQIVSSRRRSLLGTLSFISPEQLEDPESADARSDQYSLGATLFYLLVGHPPFQGELIDQVYGHRHGEIPDLMSFRQDVDLTLANVVRRMLAKRPGERYGSMDEVARAMAPYDNDRSTPAWVLDFSQRKLSDEGSTSGEPNRKTTSTSTEGLSILGIDLGMTHAATAVGLSDRRIQAGWPVAGDGGPQSLFRMAVAELSSPITSAGSSGNSSSLLFGQPAYELRRNHPRRVSHCQLMYFDRPDLQRRIDGRMCPAEVATSLCLRHLVGTTLMNHELARDAGITNADLISEIGLPGGKAYHSIDTVLGSNWHRHESWPDAVAITVPTCYDQLHRRGIHTAAQLAGLPSIRLIDRSLAVTRFAFEQSQNGSTARHKYKELEDSKEENADAIIDDLDATVLYVGLTGQALDVAVIRKRNLKIEQLASAGHWRHGSIVWTSRLVELISSKLSPLPATAPRHDSHSADSQTADSQRQRLIYAAKVQMAGERAMNSLLLMPSTKVEIQHLGQTQTITITRDEWLAACDDLLQAIEHAIQTSCERANISIETLTRCFVLSPILRLPPIRQRVFAGLPPNVQLEFFDYTDAARGAVACVAAELPGNRGGLLPVQSRTSHSVGFVVADQRGKRKILPIISRQTSTPARSNRQLGGKTKDNQLTLALVESSGVDDEAWQTLGRHSITVDHGDEAPVRRLGFEIDINGLLSVHMENPELGRTVQLPALPQLAVTPEQWENWREWVAAHA</sequence>
<dbReference type="PROSITE" id="PS50011">
    <property type="entry name" value="PROTEIN_KINASE_DOM"/>
    <property type="match status" value="1"/>
</dbReference>
<evidence type="ECO:0000313" key="8">
    <source>
        <dbReference type="EMBL" id="TWT94150.1"/>
    </source>
</evidence>